<feature type="region of interest" description="Disordered" evidence="1">
    <location>
        <begin position="127"/>
        <end position="163"/>
    </location>
</feature>
<keyword evidence="3" id="KW-1185">Reference proteome</keyword>
<comment type="caution">
    <text evidence="2">The sequence shown here is derived from an EMBL/GenBank/DDBJ whole genome shotgun (WGS) entry which is preliminary data.</text>
</comment>
<name>A0AAD6IRR6_DREDA</name>
<organism evidence="2 3">
    <name type="scientific">Drechslerella dactyloides</name>
    <name type="common">Nematode-trapping fungus</name>
    <name type="synonym">Arthrobotrys dactyloides</name>
    <dbReference type="NCBI Taxonomy" id="74499"/>
    <lineage>
        <taxon>Eukaryota</taxon>
        <taxon>Fungi</taxon>
        <taxon>Dikarya</taxon>
        <taxon>Ascomycota</taxon>
        <taxon>Pezizomycotina</taxon>
        <taxon>Orbiliomycetes</taxon>
        <taxon>Orbiliales</taxon>
        <taxon>Orbiliaceae</taxon>
        <taxon>Drechslerella</taxon>
    </lineage>
</organism>
<gene>
    <name evidence="2" type="ORF">Dda_9451</name>
</gene>
<reference evidence="2" key="1">
    <citation type="submission" date="2023-01" db="EMBL/GenBank/DDBJ databases">
        <title>The chitinases involved in constricting ring structure development in the nematode-trapping fungus Drechslerella dactyloides.</title>
        <authorList>
            <person name="Wang R."/>
            <person name="Zhang L."/>
            <person name="Tang P."/>
            <person name="Li S."/>
            <person name="Liang L."/>
        </authorList>
    </citation>
    <scope>NUCLEOTIDE SEQUENCE</scope>
    <source>
        <strain evidence="2">YMF1.00031</strain>
    </source>
</reference>
<evidence type="ECO:0000256" key="1">
    <source>
        <dbReference type="SAM" id="MobiDB-lite"/>
    </source>
</evidence>
<sequence>MLEVADSMTPTEVHFANHELNCGMKLPLLSPFCLLSENLLRLASSAAGRTIHDSTSEASSLPSCFNCAIPATRPMTKLASSSAGSILVIGLGGGASTTTTVSAASVSSREKESSRRKTLRLGAAVNHPSQDLRSRVPASSWKRTATDRGTRDDLQPSRRPSRSVNRVFEGQPLPSLLFLHPPHTSHFEMAEEKCLSSLSASPAQQT</sequence>
<evidence type="ECO:0000313" key="3">
    <source>
        <dbReference type="Proteomes" id="UP001221413"/>
    </source>
</evidence>
<accession>A0AAD6IRR6</accession>
<dbReference type="EMBL" id="JAQGDS010000019">
    <property type="protein sequence ID" value="KAJ6255841.1"/>
    <property type="molecule type" value="Genomic_DNA"/>
</dbReference>
<dbReference type="Proteomes" id="UP001221413">
    <property type="component" value="Unassembled WGS sequence"/>
</dbReference>
<proteinExistence type="predicted"/>
<feature type="compositionally biased region" description="Basic and acidic residues" evidence="1">
    <location>
        <begin position="144"/>
        <end position="156"/>
    </location>
</feature>
<protein>
    <submittedName>
        <fullName evidence="2">Uncharacterized protein</fullName>
    </submittedName>
</protein>
<evidence type="ECO:0000313" key="2">
    <source>
        <dbReference type="EMBL" id="KAJ6255841.1"/>
    </source>
</evidence>
<dbReference type="AlphaFoldDB" id="A0AAD6IRR6"/>